<dbReference type="Proteomes" id="UP000284403">
    <property type="component" value="Unassembled WGS sequence"/>
</dbReference>
<feature type="region of interest" description="Disordered" evidence="1">
    <location>
        <begin position="335"/>
        <end position="357"/>
    </location>
</feature>
<dbReference type="RefSeq" id="XP_029227016.1">
    <property type="nucleotide sequence ID" value="XM_029372873.1"/>
</dbReference>
<evidence type="ECO:0000256" key="1">
    <source>
        <dbReference type="SAM" id="MobiDB-lite"/>
    </source>
</evidence>
<name>A0A3R7P7P0_9TRYP</name>
<comment type="caution">
    <text evidence="2">The sequence shown here is derived from an EMBL/GenBank/DDBJ whole genome shotgun (WGS) entry which is preliminary data.</text>
</comment>
<proteinExistence type="predicted"/>
<feature type="region of interest" description="Disordered" evidence="1">
    <location>
        <begin position="251"/>
        <end position="271"/>
    </location>
</feature>
<protein>
    <submittedName>
        <fullName evidence="2">Uncharacterized protein</fullName>
    </submittedName>
</protein>
<dbReference type="GeneID" id="40319594"/>
<keyword evidence="3" id="KW-1185">Reference proteome</keyword>
<evidence type="ECO:0000313" key="2">
    <source>
        <dbReference type="EMBL" id="RNF14026.1"/>
    </source>
</evidence>
<accession>A0A3R7P7P0</accession>
<dbReference type="EMBL" id="MKKU01000381">
    <property type="protein sequence ID" value="RNF14026.1"/>
    <property type="molecule type" value="Genomic_DNA"/>
</dbReference>
<organism evidence="2 3">
    <name type="scientific">Trypanosoma conorhini</name>
    <dbReference type="NCBI Taxonomy" id="83891"/>
    <lineage>
        <taxon>Eukaryota</taxon>
        <taxon>Discoba</taxon>
        <taxon>Euglenozoa</taxon>
        <taxon>Kinetoplastea</taxon>
        <taxon>Metakinetoplastina</taxon>
        <taxon>Trypanosomatida</taxon>
        <taxon>Trypanosomatidae</taxon>
        <taxon>Trypanosoma</taxon>
    </lineage>
</organism>
<dbReference type="OrthoDB" id="266433at2759"/>
<sequence length="357" mass="38511">MEEESFTYVLSPAATPQGYVHRVVDERLPSLDESMEFAGKMSGTLLVDRGGFIEDMLLGFCRVSRGVAGGRRHAPPGGGIWPTAVAPGGAVSLRLAAAAPPLFQDGAWPLVWAQFQRDIARETLMVDGAPCSDASVALERIQRLLSDAYDGMSLPYAATQARASEGERGEEGLSSLVFNSLRRALGNARHAYKKVVKERKLGEAVRIAILAAQQSVMAFPVELLHAQFGRTSRAGSAEGEEGVGSETICIGEPRPDGSHGSGETSPLPDEEGRRMIVRIERRNPGGGPPFVRVEKFLHVYTVDEAANVSTKLQLWIVIELSFFTSEQAELSWEWVRPPGPPPAAPAAPTQPPEEAEM</sequence>
<feature type="compositionally biased region" description="Pro residues" evidence="1">
    <location>
        <begin position="337"/>
        <end position="351"/>
    </location>
</feature>
<gene>
    <name evidence="2" type="ORF">Tco025E_05983</name>
</gene>
<evidence type="ECO:0000313" key="3">
    <source>
        <dbReference type="Proteomes" id="UP000284403"/>
    </source>
</evidence>
<dbReference type="AlphaFoldDB" id="A0A3R7P7P0"/>
<reference evidence="2 3" key="1">
    <citation type="journal article" date="2018" name="BMC Genomics">
        <title>Genomic comparison of Trypanosoma conorhini and Trypanosoma rangeli to Trypanosoma cruzi strains of high and low virulence.</title>
        <authorList>
            <person name="Bradwell K.R."/>
            <person name="Koparde V.N."/>
            <person name="Matveyev A.V."/>
            <person name="Serrano M.G."/>
            <person name="Alves J.M."/>
            <person name="Parikh H."/>
            <person name="Huang B."/>
            <person name="Lee V."/>
            <person name="Espinosa-Alvarez O."/>
            <person name="Ortiz P.A."/>
            <person name="Costa-Martins A.G."/>
            <person name="Teixeira M.M."/>
            <person name="Buck G.A."/>
        </authorList>
    </citation>
    <scope>NUCLEOTIDE SEQUENCE [LARGE SCALE GENOMIC DNA]</scope>
    <source>
        <strain evidence="2 3">025E</strain>
    </source>
</reference>